<protein>
    <submittedName>
        <fullName evidence="2">Uncharacterized protein</fullName>
    </submittedName>
</protein>
<feature type="region of interest" description="Disordered" evidence="1">
    <location>
        <begin position="1"/>
        <end position="33"/>
    </location>
</feature>
<gene>
    <name evidence="2" type="ORF">Pcinc_003672</name>
</gene>
<dbReference type="AlphaFoldDB" id="A0AAE1GG69"/>
<proteinExistence type="predicted"/>
<dbReference type="EMBL" id="JAWQEG010000259">
    <property type="protein sequence ID" value="KAK3892439.1"/>
    <property type="molecule type" value="Genomic_DNA"/>
</dbReference>
<evidence type="ECO:0000256" key="1">
    <source>
        <dbReference type="SAM" id="MobiDB-lite"/>
    </source>
</evidence>
<organism evidence="2 3">
    <name type="scientific">Petrolisthes cinctipes</name>
    <name type="common">Flat porcelain crab</name>
    <dbReference type="NCBI Taxonomy" id="88211"/>
    <lineage>
        <taxon>Eukaryota</taxon>
        <taxon>Metazoa</taxon>
        <taxon>Ecdysozoa</taxon>
        <taxon>Arthropoda</taxon>
        <taxon>Crustacea</taxon>
        <taxon>Multicrustacea</taxon>
        <taxon>Malacostraca</taxon>
        <taxon>Eumalacostraca</taxon>
        <taxon>Eucarida</taxon>
        <taxon>Decapoda</taxon>
        <taxon>Pleocyemata</taxon>
        <taxon>Anomura</taxon>
        <taxon>Galatheoidea</taxon>
        <taxon>Porcellanidae</taxon>
        <taxon>Petrolisthes</taxon>
    </lineage>
</organism>
<name>A0AAE1GG69_PETCI</name>
<feature type="region of interest" description="Disordered" evidence="1">
    <location>
        <begin position="62"/>
        <end position="100"/>
    </location>
</feature>
<sequence>MAEVREGMSQEEEITEKETVFTPRGKPVLGETSEMGTGLLVDVMSQIADQLRDVSERLRELEQVQQPSSRPNTLPINTVVSHPMSPTLDPNPSSVSVVPPQQTASICKGNTKQNHHRKFFLAKSNFVDSFRGPNVGKFIEFHIRGESSLTKQKTQ</sequence>
<feature type="compositionally biased region" description="Polar residues" evidence="1">
    <location>
        <begin position="63"/>
        <end position="80"/>
    </location>
</feature>
<reference evidence="2" key="1">
    <citation type="submission" date="2023-10" db="EMBL/GenBank/DDBJ databases">
        <title>Genome assemblies of two species of porcelain crab, Petrolisthes cinctipes and Petrolisthes manimaculis (Anomura: Porcellanidae).</title>
        <authorList>
            <person name="Angst P."/>
        </authorList>
    </citation>
    <scope>NUCLEOTIDE SEQUENCE</scope>
    <source>
        <strain evidence="2">PB745_01</strain>
        <tissue evidence="2">Gill</tissue>
    </source>
</reference>
<evidence type="ECO:0000313" key="3">
    <source>
        <dbReference type="Proteomes" id="UP001286313"/>
    </source>
</evidence>
<keyword evidence="3" id="KW-1185">Reference proteome</keyword>
<dbReference type="Proteomes" id="UP001286313">
    <property type="component" value="Unassembled WGS sequence"/>
</dbReference>
<evidence type="ECO:0000313" key="2">
    <source>
        <dbReference type="EMBL" id="KAK3892439.1"/>
    </source>
</evidence>
<comment type="caution">
    <text evidence="2">The sequence shown here is derived from an EMBL/GenBank/DDBJ whole genome shotgun (WGS) entry which is preliminary data.</text>
</comment>
<accession>A0AAE1GG69</accession>